<dbReference type="InterPro" id="IPR029058">
    <property type="entry name" value="AB_hydrolase_fold"/>
</dbReference>
<comment type="caution">
    <text evidence="1">The sequence shown here is derived from an EMBL/GenBank/DDBJ whole genome shotgun (WGS) entry which is preliminary data.</text>
</comment>
<reference evidence="1" key="1">
    <citation type="submission" date="2023-10" db="EMBL/GenBank/DDBJ databases">
        <title>Genome assembly of Pristionchus species.</title>
        <authorList>
            <person name="Yoshida K."/>
            <person name="Sommer R.J."/>
        </authorList>
    </citation>
    <scope>NUCLEOTIDE SEQUENCE</scope>
    <source>
        <strain evidence="1">RS5133</strain>
    </source>
</reference>
<dbReference type="Proteomes" id="UP001432322">
    <property type="component" value="Unassembled WGS sequence"/>
</dbReference>
<keyword evidence="2" id="KW-1185">Reference proteome</keyword>
<name>A0AAV5VVX6_9BILA</name>
<dbReference type="Gene3D" id="3.40.50.1820">
    <property type="entry name" value="alpha/beta hydrolase"/>
    <property type="match status" value="1"/>
</dbReference>
<dbReference type="PANTHER" id="PTHR47533">
    <property type="entry name" value="PROTEIN CBG21859"/>
    <property type="match status" value="1"/>
</dbReference>
<dbReference type="PANTHER" id="PTHR47533:SF4">
    <property type="entry name" value="AB HYDROLASE-1 DOMAIN-CONTAINING PROTEIN"/>
    <property type="match status" value="1"/>
</dbReference>
<sequence>VFRMSTEIPDVDQQTYRTRLDFHSAGRKFSLSTVYQDTSPKGSQLATVIAVHGSPGSHRDFKHITPLLEASGIRVIGVNYPGFGLTEDSEQLLHANEERTAFVEALIDRLGLTDRLLFLGHSRGGENALELAVRNAEKCIGAVLLNPFGLRLNKAIRPRTTVDNIRYYHESYPWMRPLIEWYLYQMYNRVIGLKVREGRHALAAVKTMTTVALEKQEENLAAINRNADMRVLLCYSGKDHLIETEISEEFADRFERMQRFVSLSKNCSTTKLKHKLQAFLSDASRRIAVAFPDDHHFSQAKRAKLIAQGILAIVRSAERRQSSL</sequence>
<evidence type="ECO:0000313" key="2">
    <source>
        <dbReference type="Proteomes" id="UP001432322"/>
    </source>
</evidence>
<feature type="non-terminal residue" evidence="1">
    <location>
        <position position="1"/>
    </location>
</feature>
<dbReference type="InterPro" id="IPR010463">
    <property type="entry name" value="DUF1057"/>
</dbReference>
<dbReference type="Pfam" id="PF06342">
    <property type="entry name" value="DUF1057"/>
    <property type="match status" value="1"/>
</dbReference>
<protein>
    <recommendedName>
        <fullName evidence="3">Hydrolase</fullName>
    </recommendedName>
</protein>
<organism evidence="1 2">
    <name type="scientific">Pristionchus fissidentatus</name>
    <dbReference type="NCBI Taxonomy" id="1538716"/>
    <lineage>
        <taxon>Eukaryota</taxon>
        <taxon>Metazoa</taxon>
        <taxon>Ecdysozoa</taxon>
        <taxon>Nematoda</taxon>
        <taxon>Chromadorea</taxon>
        <taxon>Rhabditida</taxon>
        <taxon>Rhabditina</taxon>
        <taxon>Diplogasteromorpha</taxon>
        <taxon>Diplogasteroidea</taxon>
        <taxon>Neodiplogasteridae</taxon>
        <taxon>Pristionchus</taxon>
    </lineage>
</organism>
<proteinExistence type="predicted"/>
<evidence type="ECO:0008006" key="3">
    <source>
        <dbReference type="Google" id="ProtNLM"/>
    </source>
</evidence>
<evidence type="ECO:0000313" key="1">
    <source>
        <dbReference type="EMBL" id="GMT22544.1"/>
    </source>
</evidence>
<dbReference type="EMBL" id="BTSY01000004">
    <property type="protein sequence ID" value="GMT22544.1"/>
    <property type="molecule type" value="Genomic_DNA"/>
</dbReference>
<accession>A0AAV5VVX6</accession>
<dbReference type="SUPFAM" id="SSF53474">
    <property type="entry name" value="alpha/beta-Hydrolases"/>
    <property type="match status" value="1"/>
</dbReference>
<dbReference type="AlphaFoldDB" id="A0AAV5VVX6"/>
<gene>
    <name evidence="1" type="ORF">PFISCL1PPCAC_13841</name>
</gene>